<dbReference type="EMBL" id="JAMXQS010000007">
    <property type="protein sequence ID" value="MCO6050986.1"/>
    <property type="molecule type" value="Genomic_DNA"/>
</dbReference>
<dbReference type="SUPFAM" id="SSF52540">
    <property type="entry name" value="P-loop containing nucleoside triphosphate hydrolases"/>
    <property type="match status" value="1"/>
</dbReference>
<name>A0ABT1C9Y9_9HYPH</name>
<proteinExistence type="predicted"/>
<dbReference type="Proteomes" id="UP001205906">
    <property type="component" value="Unassembled WGS sequence"/>
</dbReference>
<comment type="caution">
    <text evidence="2">The sequence shown here is derived from an EMBL/GenBank/DDBJ whole genome shotgun (WGS) entry which is preliminary data.</text>
</comment>
<dbReference type="InterPro" id="IPR027417">
    <property type="entry name" value="P-loop_NTPase"/>
</dbReference>
<protein>
    <recommendedName>
        <fullName evidence="4">Protein ImuA</fullName>
    </recommendedName>
</protein>
<evidence type="ECO:0000256" key="1">
    <source>
        <dbReference type="SAM" id="MobiDB-lite"/>
    </source>
</evidence>
<evidence type="ECO:0008006" key="4">
    <source>
        <dbReference type="Google" id="ProtNLM"/>
    </source>
</evidence>
<feature type="region of interest" description="Disordered" evidence="1">
    <location>
        <begin position="280"/>
        <end position="337"/>
    </location>
</feature>
<dbReference type="InterPro" id="IPR017026">
    <property type="entry name" value="ImuA"/>
</dbReference>
<accession>A0ABT1C9Y9</accession>
<reference evidence="2 3" key="1">
    <citation type="submission" date="2022-06" db="EMBL/GenBank/DDBJ databases">
        <title>Mesorhizobium sp. strain RP14 Genome sequencing and assembly.</title>
        <authorList>
            <person name="Kim I."/>
        </authorList>
    </citation>
    <scope>NUCLEOTIDE SEQUENCE [LARGE SCALE GENOMIC DNA]</scope>
    <source>
        <strain evidence="3">RP14(2022)</strain>
    </source>
</reference>
<organism evidence="2 3">
    <name type="scientific">Mesorhizobium liriopis</name>
    <dbReference type="NCBI Taxonomy" id="2953882"/>
    <lineage>
        <taxon>Bacteria</taxon>
        <taxon>Pseudomonadati</taxon>
        <taxon>Pseudomonadota</taxon>
        <taxon>Alphaproteobacteria</taxon>
        <taxon>Hyphomicrobiales</taxon>
        <taxon>Phyllobacteriaceae</taxon>
        <taxon>Mesorhizobium</taxon>
    </lineage>
</organism>
<dbReference type="Gene3D" id="3.40.50.300">
    <property type="entry name" value="P-loop containing nucleotide triphosphate hydrolases"/>
    <property type="match status" value="1"/>
</dbReference>
<sequence length="337" mass="35339">MAPATAHDAVFALRREIARIEGRIAETLDGSGVLHRSCEEPDAIPHGTVLRREGRADALLRLQTGVERFDAALHGGVPFAGLTEIHGAASRDAGAVLGFTLALLGASSRVNGAAKPLLWIGTKDGVAEAGLPYLAGLYRLYGIGPEHLILSRGDRAADALWIAGEAAGLPSLGAVLIELRGSPSALDLNATRRLQVRAREAGRPVLLLRQNAVSEPTAAPTRLHVAPAPSALRETLAGPLDGTVGYPAWRVSLSKSANGAAPSDFTLEWNFDANSFRERTERETALPGALVSVSRGGADQARPDGAELAQTRSEPAALGHEPARGERPAHRVLRQAG</sequence>
<gene>
    <name evidence="2" type="ORF">NGM99_14475</name>
</gene>
<dbReference type="RefSeq" id="WP_252820130.1">
    <property type="nucleotide sequence ID" value="NZ_JAMXQS010000007.1"/>
</dbReference>
<evidence type="ECO:0000313" key="3">
    <source>
        <dbReference type="Proteomes" id="UP001205906"/>
    </source>
</evidence>
<dbReference type="PIRSF" id="PIRSF034285">
    <property type="entry name" value="UCP034285"/>
    <property type="match status" value="1"/>
</dbReference>
<keyword evidence="3" id="KW-1185">Reference proteome</keyword>
<evidence type="ECO:0000313" key="2">
    <source>
        <dbReference type="EMBL" id="MCO6050986.1"/>
    </source>
</evidence>